<sequence length="145" mass="16846">MMMHAWHNVHRKGRSDLGPHNCVALEAYTIWVKKRAFKLKIPYTCERPMSVVVDEPSTLPNQDLESEDKDALIEILEDRAVKRQRDPKDLFSSSMPPPSGTWKNIIDQLVLERAQMETSFKSEIRRIRRKYTPIARSSDAVTRDP</sequence>
<organism evidence="1 2">
    <name type="scientific">Pisum sativum</name>
    <name type="common">Garden pea</name>
    <name type="synonym">Lathyrus oleraceus</name>
    <dbReference type="NCBI Taxonomy" id="3888"/>
    <lineage>
        <taxon>Eukaryota</taxon>
        <taxon>Viridiplantae</taxon>
        <taxon>Streptophyta</taxon>
        <taxon>Embryophyta</taxon>
        <taxon>Tracheophyta</taxon>
        <taxon>Spermatophyta</taxon>
        <taxon>Magnoliopsida</taxon>
        <taxon>eudicotyledons</taxon>
        <taxon>Gunneridae</taxon>
        <taxon>Pentapetalae</taxon>
        <taxon>rosids</taxon>
        <taxon>fabids</taxon>
        <taxon>Fabales</taxon>
        <taxon>Fabaceae</taxon>
        <taxon>Papilionoideae</taxon>
        <taxon>50 kb inversion clade</taxon>
        <taxon>NPAAA clade</taxon>
        <taxon>Hologalegina</taxon>
        <taxon>IRL clade</taxon>
        <taxon>Fabeae</taxon>
        <taxon>Lathyrus</taxon>
    </lineage>
</organism>
<dbReference type="AlphaFoldDB" id="A0A9D5ADB6"/>
<evidence type="ECO:0000313" key="2">
    <source>
        <dbReference type="Proteomes" id="UP001058974"/>
    </source>
</evidence>
<proteinExistence type="predicted"/>
<evidence type="ECO:0000313" key="1">
    <source>
        <dbReference type="EMBL" id="KAI5403853.1"/>
    </source>
</evidence>
<comment type="caution">
    <text evidence="1">The sequence shown here is derived from an EMBL/GenBank/DDBJ whole genome shotgun (WGS) entry which is preliminary data.</text>
</comment>
<dbReference type="Proteomes" id="UP001058974">
    <property type="component" value="Chromosome 5"/>
</dbReference>
<dbReference type="EMBL" id="JAMSHJ010000005">
    <property type="protein sequence ID" value="KAI5403853.1"/>
    <property type="molecule type" value="Genomic_DNA"/>
</dbReference>
<name>A0A9D5ADB6_PEA</name>
<gene>
    <name evidence="1" type="ORF">KIW84_051122</name>
</gene>
<reference evidence="1 2" key="1">
    <citation type="journal article" date="2022" name="Nat. Genet.">
        <title>Improved pea reference genome and pan-genome highlight genomic features and evolutionary characteristics.</title>
        <authorList>
            <person name="Yang T."/>
            <person name="Liu R."/>
            <person name="Luo Y."/>
            <person name="Hu S."/>
            <person name="Wang D."/>
            <person name="Wang C."/>
            <person name="Pandey M.K."/>
            <person name="Ge S."/>
            <person name="Xu Q."/>
            <person name="Li N."/>
            <person name="Li G."/>
            <person name="Huang Y."/>
            <person name="Saxena R.K."/>
            <person name="Ji Y."/>
            <person name="Li M."/>
            <person name="Yan X."/>
            <person name="He Y."/>
            <person name="Liu Y."/>
            <person name="Wang X."/>
            <person name="Xiang C."/>
            <person name="Varshney R.K."/>
            <person name="Ding H."/>
            <person name="Gao S."/>
            <person name="Zong X."/>
        </authorList>
    </citation>
    <scope>NUCLEOTIDE SEQUENCE [LARGE SCALE GENOMIC DNA]</scope>
    <source>
        <strain evidence="1 2">cv. Zhongwan 6</strain>
    </source>
</reference>
<dbReference type="Gramene" id="Psat05G0112200-T1">
    <property type="protein sequence ID" value="KAI5403853.1"/>
    <property type="gene ID" value="KIW84_051122"/>
</dbReference>
<keyword evidence="2" id="KW-1185">Reference proteome</keyword>
<accession>A0A9D5ADB6</accession>
<protein>
    <submittedName>
        <fullName evidence="1">Uncharacterized protein</fullName>
    </submittedName>
</protein>